<dbReference type="Proteomes" id="UP000682811">
    <property type="component" value="Unassembled WGS sequence"/>
</dbReference>
<gene>
    <name evidence="1" type="ORF">J34TS1_58680</name>
</gene>
<comment type="caution">
    <text evidence="1">The sequence shown here is derived from an EMBL/GenBank/DDBJ whole genome shotgun (WGS) entry which is preliminary data.</text>
</comment>
<sequence length="63" mass="6969">MIESLYGREGKLDGGETENGISGAANHLVERSFFRSFVRSYANSTILTDTTNAKPPKTAVWEF</sequence>
<evidence type="ECO:0000313" key="1">
    <source>
        <dbReference type="EMBL" id="GIO51103.1"/>
    </source>
</evidence>
<evidence type="ECO:0000313" key="2">
    <source>
        <dbReference type="Proteomes" id="UP000682811"/>
    </source>
</evidence>
<keyword evidence="2" id="KW-1185">Reference proteome</keyword>
<name>A0A920CW80_9BACL</name>
<dbReference type="AlphaFoldDB" id="A0A920CW80"/>
<protein>
    <submittedName>
        <fullName evidence="1">Uncharacterized protein</fullName>
    </submittedName>
</protein>
<reference evidence="1 2" key="1">
    <citation type="submission" date="2021-03" db="EMBL/GenBank/DDBJ databases">
        <title>Antimicrobial resistance genes in bacteria isolated from Japanese honey, and their potential for conferring macrolide and lincosamide resistance in the American foulbrood pathogen Paenibacillus larvae.</title>
        <authorList>
            <person name="Okamoto M."/>
            <person name="Kumagai M."/>
            <person name="Kanamori H."/>
            <person name="Takamatsu D."/>
        </authorList>
    </citation>
    <scope>NUCLEOTIDE SEQUENCE [LARGE SCALE GENOMIC DNA]</scope>
    <source>
        <strain evidence="1 2">J34TS1</strain>
    </source>
</reference>
<accession>A0A920CW80</accession>
<organism evidence="1 2">
    <name type="scientific">Paenibacillus azoreducens</name>
    <dbReference type="NCBI Taxonomy" id="116718"/>
    <lineage>
        <taxon>Bacteria</taxon>
        <taxon>Bacillati</taxon>
        <taxon>Bacillota</taxon>
        <taxon>Bacilli</taxon>
        <taxon>Bacillales</taxon>
        <taxon>Paenibacillaceae</taxon>
        <taxon>Paenibacillus</taxon>
    </lineage>
</organism>
<proteinExistence type="predicted"/>
<dbReference type="EMBL" id="BORT01000044">
    <property type="protein sequence ID" value="GIO51103.1"/>
    <property type="molecule type" value="Genomic_DNA"/>
</dbReference>